<reference evidence="3 4" key="1">
    <citation type="submission" date="2022-05" db="EMBL/GenBank/DDBJ databases">
        <authorList>
            <consortium name="Genoscope - CEA"/>
            <person name="William W."/>
        </authorList>
    </citation>
    <scope>NUCLEOTIDE SEQUENCE [LARGE SCALE GENOMIC DNA]</scope>
</reference>
<gene>
    <name evidence="3" type="ORF">PLOB_00049932</name>
</gene>
<keyword evidence="4" id="KW-1185">Reference proteome</keyword>
<accession>A0ABN8PZQ9</accession>
<comment type="similarity">
    <text evidence="2">Belongs to the MEI4L family.</text>
</comment>
<dbReference type="PANTHER" id="PTHR28575:SF1">
    <property type="entry name" value="MEIOSIS-SPECIFIC PROTEIN MEI4"/>
    <property type="match status" value="1"/>
</dbReference>
<dbReference type="Proteomes" id="UP001159405">
    <property type="component" value="Unassembled WGS sequence"/>
</dbReference>
<proteinExistence type="inferred from homology"/>
<evidence type="ECO:0000313" key="3">
    <source>
        <dbReference type="EMBL" id="CAH3154265.1"/>
    </source>
</evidence>
<dbReference type="PANTHER" id="PTHR28575">
    <property type="entry name" value="MEIOSIS-SPECIFIC PROTEIN MEI4"/>
    <property type="match status" value="1"/>
</dbReference>
<comment type="caution">
    <text evidence="3">The sequence shown here is derived from an EMBL/GenBank/DDBJ whole genome shotgun (WGS) entry which is preliminary data.</text>
</comment>
<name>A0ABN8PZQ9_9CNID</name>
<dbReference type="InterPro" id="IPR025888">
    <property type="entry name" value="MEI4"/>
</dbReference>
<evidence type="ECO:0000256" key="1">
    <source>
        <dbReference type="ARBA" id="ARBA00023254"/>
    </source>
</evidence>
<evidence type="ECO:0000256" key="2">
    <source>
        <dbReference type="ARBA" id="ARBA00093453"/>
    </source>
</evidence>
<keyword evidence="1" id="KW-0469">Meiosis</keyword>
<dbReference type="EMBL" id="CALNXK010000098">
    <property type="protein sequence ID" value="CAH3154265.1"/>
    <property type="molecule type" value="Genomic_DNA"/>
</dbReference>
<dbReference type="Pfam" id="PF13971">
    <property type="entry name" value="Mei4"/>
    <property type="match status" value="2"/>
</dbReference>
<feature type="non-terminal residue" evidence="3">
    <location>
        <position position="1"/>
    </location>
</feature>
<sequence length="357" mass="40846">SHNSDRVRRETSVQFLTRFHSKILQISTMSIFNNFMEDVYLHQYVKIALAVAIIKRKPKEVNTKWYIEDLLKILQIQDGSWNRKVVELDKRLLEGQRDLMSIVLSKPELELESSHADTRKECASVTLSNVERCMHLLKNAPFHHEGSENPMLFLEDGSVLKSTLLGALEFLTMATLQSKETLPVPKQMYQACINKLEGLSSIVDDYSKIKSRVEQMVDSLLHYFLQLRSSSPCEDAEDIKDILLSVGSSPLFRDVSLFRLTQQVSGFASTLRPVAEGEEEFSTKVTKYNNICHVLFVLGQILRDASINLSLEAVQEIHRQLNSALLHISQAFPVFSHFLWRLQVFLIQLCPISKPLK</sequence>
<protein>
    <submittedName>
        <fullName evidence="3">Uncharacterized protein</fullName>
    </submittedName>
</protein>
<organism evidence="3 4">
    <name type="scientific">Porites lobata</name>
    <dbReference type="NCBI Taxonomy" id="104759"/>
    <lineage>
        <taxon>Eukaryota</taxon>
        <taxon>Metazoa</taxon>
        <taxon>Cnidaria</taxon>
        <taxon>Anthozoa</taxon>
        <taxon>Hexacorallia</taxon>
        <taxon>Scleractinia</taxon>
        <taxon>Fungiina</taxon>
        <taxon>Poritidae</taxon>
        <taxon>Porites</taxon>
    </lineage>
</organism>
<evidence type="ECO:0000313" key="4">
    <source>
        <dbReference type="Proteomes" id="UP001159405"/>
    </source>
</evidence>